<feature type="transmembrane region" description="Helical" evidence="8">
    <location>
        <begin position="217"/>
        <end position="237"/>
    </location>
</feature>
<keyword evidence="3" id="KW-0813">Transport</keyword>
<dbReference type="Pfam" id="PF01032">
    <property type="entry name" value="FecCD"/>
    <property type="match status" value="1"/>
</dbReference>
<feature type="transmembrane region" description="Helical" evidence="8">
    <location>
        <begin position="30"/>
        <end position="50"/>
    </location>
</feature>
<evidence type="ECO:0000256" key="7">
    <source>
        <dbReference type="ARBA" id="ARBA00023136"/>
    </source>
</evidence>
<feature type="transmembrane region" description="Helical" evidence="8">
    <location>
        <begin position="143"/>
        <end position="163"/>
    </location>
</feature>
<dbReference type="CDD" id="cd06550">
    <property type="entry name" value="TM_ABC_iron-siderophores_like"/>
    <property type="match status" value="1"/>
</dbReference>
<feature type="transmembrane region" description="Helical" evidence="8">
    <location>
        <begin position="332"/>
        <end position="353"/>
    </location>
</feature>
<gene>
    <name evidence="9" type="ORF">NCTC13038_01223</name>
</gene>
<keyword evidence="5 8" id="KW-0812">Transmembrane</keyword>
<protein>
    <submittedName>
        <fullName evidence="9">Probable ABC transporter permease protein HI_1471</fullName>
    </submittedName>
</protein>
<evidence type="ECO:0000256" key="6">
    <source>
        <dbReference type="ARBA" id="ARBA00022989"/>
    </source>
</evidence>
<evidence type="ECO:0000256" key="4">
    <source>
        <dbReference type="ARBA" id="ARBA00022475"/>
    </source>
</evidence>
<evidence type="ECO:0000313" key="10">
    <source>
        <dbReference type="Proteomes" id="UP000332594"/>
    </source>
</evidence>
<sequence>MSSTTESALEAQGAGRDVMANYRHIVRRRIAFMLLLAALIIISLLLDFMMGPSGMPLQTLWQTLIDPASASAGTRVIVWDIRLPYALMAIIVGLALGLAGAEMQTILNNPLASPFTLGVSSAAAFGAALAIVLGIGIPGIPSQWFISANAFIFALLAALLLDGITRWTQVASSGVILFGIALVFTFNALVSMLQFVANEDTLQGLVFWTMGSIDRASWQKVGILLAVLAVVMPLSMLSSWKLTALRLGEDRAMSFGINVRRLRLTTLLRISILSAISVAFVGPIGFIGLVAPHIARLIFGEDHRFYLPASALIGALVLSLASVASKNLIPGAIIPVGIVTSLVGVPFFLSIILRHRGNV</sequence>
<evidence type="ECO:0000256" key="3">
    <source>
        <dbReference type="ARBA" id="ARBA00022448"/>
    </source>
</evidence>
<comment type="similarity">
    <text evidence="2">Belongs to the binding-protein-dependent transport system permease family. FecCD subfamily.</text>
</comment>
<evidence type="ECO:0000256" key="5">
    <source>
        <dbReference type="ARBA" id="ARBA00022692"/>
    </source>
</evidence>
<dbReference type="PANTHER" id="PTHR30472">
    <property type="entry name" value="FERRIC ENTEROBACTIN TRANSPORT SYSTEM PERMEASE PROTEIN"/>
    <property type="match status" value="1"/>
</dbReference>
<keyword evidence="4" id="KW-1003">Cell membrane</keyword>
<name>A0A485B6E7_RAOTE</name>
<reference evidence="9 10" key="1">
    <citation type="submission" date="2019-03" db="EMBL/GenBank/DDBJ databases">
        <authorList>
            <consortium name="Pathogen Informatics"/>
        </authorList>
    </citation>
    <scope>NUCLEOTIDE SEQUENCE [LARGE SCALE GENOMIC DNA]</scope>
    <source>
        <strain evidence="9 10">NCTC13038</strain>
    </source>
</reference>
<dbReference type="PANTHER" id="PTHR30472:SF25">
    <property type="entry name" value="ABC TRANSPORTER PERMEASE PROTEIN MJ0876-RELATED"/>
    <property type="match status" value="1"/>
</dbReference>
<dbReference type="InterPro" id="IPR037294">
    <property type="entry name" value="ABC_BtuC-like"/>
</dbReference>
<evidence type="ECO:0000256" key="1">
    <source>
        <dbReference type="ARBA" id="ARBA00004651"/>
    </source>
</evidence>
<dbReference type="InterPro" id="IPR000522">
    <property type="entry name" value="ABC_transptr_permease_BtuC"/>
</dbReference>
<accession>A0A485B6E7</accession>
<dbReference type="Gene3D" id="1.10.3470.10">
    <property type="entry name" value="ABC transporter involved in vitamin B12 uptake, BtuC"/>
    <property type="match status" value="1"/>
</dbReference>
<dbReference type="FunFam" id="1.10.3470.10:FF:000001">
    <property type="entry name" value="Vitamin B12 ABC transporter permease BtuC"/>
    <property type="match status" value="1"/>
</dbReference>
<comment type="subcellular location">
    <subcellularLocation>
        <location evidence="1">Cell membrane</location>
        <topology evidence="1">Multi-pass membrane protein</topology>
    </subcellularLocation>
</comment>
<feature type="transmembrane region" description="Helical" evidence="8">
    <location>
        <begin position="83"/>
        <end position="103"/>
    </location>
</feature>
<proteinExistence type="inferred from homology"/>
<evidence type="ECO:0000256" key="8">
    <source>
        <dbReference type="SAM" id="Phobius"/>
    </source>
</evidence>
<organism evidence="9 10">
    <name type="scientific">Raoultella terrigena</name>
    <name type="common">Klebsiella terrigena</name>
    <dbReference type="NCBI Taxonomy" id="577"/>
    <lineage>
        <taxon>Bacteria</taxon>
        <taxon>Pseudomonadati</taxon>
        <taxon>Pseudomonadota</taxon>
        <taxon>Gammaproteobacteria</taxon>
        <taxon>Enterobacterales</taxon>
        <taxon>Enterobacteriaceae</taxon>
        <taxon>Klebsiella/Raoultella group</taxon>
        <taxon>Raoultella</taxon>
    </lineage>
</organism>
<dbReference type="AlphaFoldDB" id="A0A485B6E7"/>
<feature type="transmembrane region" description="Helical" evidence="8">
    <location>
        <begin position="270"/>
        <end position="299"/>
    </location>
</feature>
<evidence type="ECO:0000256" key="2">
    <source>
        <dbReference type="ARBA" id="ARBA00007935"/>
    </source>
</evidence>
<dbReference type="Proteomes" id="UP000332594">
    <property type="component" value="Unassembled WGS sequence"/>
</dbReference>
<dbReference type="EMBL" id="CAADJG010000002">
    <property type="protein sequence ID" value="VFS67893.1"/>
    <property type="molecule type" value="Genomic_DNA"/>
</dbReference>
<feature type="transmembrane region" description="Helical" evidence="8">
    <location>
        <begin position="305"/>
        <end position="325"/>
    </location>
</feature>
<dbReference type="GO" id="GO:0022857">
    <property type="term" value="F:transmembrane transporter activity"/>
    <property type="evidence" value="ECO:0007669"/>
    <property type="project" value="InterPro"/>
</dbReference>
<keyword evidence="6 8" id="KW-1133">Transmembrane helix</keyword>
<keyword evidence="7 8" id="KW-0472">Membrane</keyword>
<evidence type="ECO:0000313" key="9">
    <source>
        <dbReference type="EMBL" id="VFS67893.1"/>
    </source>
</evidence>
<feature type="transmembrane region" description="Helical" evidence="8">
    <location>
        <begin position="175"/>
        <end position="197"/>
    </location>
</feature>
<dbReference type="GO" id="GO:0033214">
    <property type="term" value="P:siderophore-iron import into cell"/>
    <property type="evidence" value="ECO:0007669"/>
    <property type="project" value="TreeGrafter"/>
</dbReference>
<feature type="transmembrane region" description="Helical" evidence="8">
    <location>
        <begin position="115"/>
        <end position="137"/>
    </location>
</feature>
<dbReference type="SUPFAM" id="SSF81345">
    <property type="entry name" value="ABC transporter involved in vitamin B12 uptake, BtuC"/>
    <property type="match status" value="1"/>
</dbReference>
<dbReference type="GO" id="GO:0005886">
    <property type="term" value="C:plasma membrane"/>
    <property type="evidence" value="ECO:0007669"/>
    <property type="project" value="UniProtKB-SubCell"/>
</dbReference>